<dbReference type="NCBIfam" id="TIGR01704">
    <property type="entry name" value="MTA_SAH-Nsdase"/>
    <property type="match status" value="1"/>
</dbReference>
<proteinExistence type="predicted"/>
<keyword evidence="8" id="KW-1185">Reference proteome</keyword>
<dbReference type="GO" id="GO:0005829">
    <property type="term" value="C:cytosol"/>
    <property type="evidence" value="ECO:0007669"/>
    <property type="project" value="TreeGrafter"/>
</dbReference>
<dbReference type="UniPathway" id="UPA00904">
    <property type="reaction ID" value="UER00871"/>
</dbReference>
<dbReference type="eggNOG" id="COG0775">
    <property type="taxonomic scope" value="Bacteria"/>
</dbReference>
<dbReference type="EC" id="3.2.2.9" evidence="2"/>
<evidence type="ECO:0000256" key="3">
    <source>
        <dbReference type="ARBA" id="ARBA00022605"/>
    </source>
</evidence>
<dbReference type="CDD" id="cd09008">
    <property type="entry name" value="MTAN"/>
    <property type="match status" value="1"/>
</dbReference>
<dbReference type="InParanoid" id="A0A0R2FTM2"/>
<dbReference type="OrthoDB" id="9792278at2"/>
<gene>
    <name evidence="7" type="ORF">IV68_GL001049</name>
</gene>
<dbReference type="PATRIC" id="fig|1123500.6.peg.1053"/>
<comment type="pathway">
    <text evidence="1">Amino-acid biosynthesis; L-methionine biosynthesis via salvage pathway; S-methyl-5-thio-alpha-D-ribose 1-phosphate from S-methyl-5'-thioadenosine (hydrolase route): step 1/2.</text>
</comment>
<dbReference type="PANTHER" id="PTHR46832:SF1">
    <property type="entry name" value="5'-METHYLTHIOADENOSINE_S-ADENOSYLHOMOCYSTEINE NUCLEOSIDASE"/>
    <property type="match status" value="1"/>
</dbReference>
<keyword evidence="5" id="KW-0486">Methionine biosynthesis</keyword>
<dbReference type="PANTHER" id="PTHR46832">
    <property type="entry name" value="5'-METHYLTHIOADENOSINE/S-ADENOSYLHOMOCYSTEINE NUCLEOSIDASE"/>
    <property type="match status" value="1"/>
</dbReference>
<organism evidence="7 8">
    <name type="scientific">Weissella halotolerans DSM 20190</name>
    <dbReference type="NCBI Taxonomy" id="1123500"/>
    <lineage>
        <taxon>Bacteria</taxon>
        <taxon>Bacillati</taxon>
        <taxon>Bacillota</taxon>
        <taxon>Bacilli</taxon>
        <taxon>Lactobacillales</taxon>
        <taxon>Lactobacillaceae</taxon>
        <taxon>Weissella</taxon>
    </lineage>
</organism>
<dbReference type="Proteomes" id="UP000051296">
    <property type="component" value="Unassembled WGS sequence"/>
</dbReference>
<dbReference type="GO" id="GO:0019509">
    <property type="term" value="P:L-methionine salvage from methylthioadenosine"/>
    <property type="evidence" value="ECO:0007669"/>
    <property type="project" value="UniProtKB-UniPathway"/>
</dbReference>
<dbReference type="EMBL" id="JQAX01000003">
    <property type="protein sequence ID" value="KRN31791.1"/>
    <property type="molecule type" value="Genomic_DNA"/>
</dbReference>
<name>A0A0R2FTM2_9LACO</name>
<dbReference type="RefSeq" id="WP_022791707.1">
    <property type="nucleotide sequence ID" value="NZ_ATUU01000003.1"/>
</dbReference>
<evidence type="ECO:0000256" key="5">
    <source>
        <dbReference type="ARBA" id="ARBA00023167"/>
    </source>
</evidence>
<dbReference type="GO" id="GO:0009164">
    <property type="term" value="P:nucleoside catabolic process"/>
    <property type="evidence" value="ECO:0007669"/>
    <property type="project" value="InterPro"/>
</dbReference>
<sequence length="230" mass="24393">MRFGIVNAMAEEKKELVAAMTAATVRKEGQETFYVGQIGQHEVVLVESGIGKVAATIATTVLINTFEVDVIINSGSAGALGQDLRIGDVVVADALVYGDADARAFGYEYGQVPQQPAQFIPDEALSAAIGQVFEEAMAGQLYRGLIVTSDSFIAGPEQKDHLLAHFPTALSAEMEGAAIAQTASFYQVPFVVIRAISDNANGEAGPTFDEFIWEAGKRSAEGLIAYLKTV</sequence>
<dbReference type="GO" id="GO:0008782">
    <property type="term" value="F:adenosylhomocysteine nucleosidase activity"/>
    <property type="evidence" value="ECO:0007669"/>
    <property type="project" value="UniProtKB-EC"/>
</dbReference>
<dbReference type="NCBIfam" id="NF004079">
    <property type="entry name" value="PRK05584.1"/>
    <property type="match status" value="1"/>
</dbReference>
<reference evidence="7 8" key="1">
    <citation type="journal article" date="2015" name="Genome Announc.">
        <title>Expanding the biotechnology potential of lactobacilli through comparative genomics of 213 strains and associated genera.</title>
        <authorList>
            <person name="Sun Z."/>
            <person name="Harris H.M."/>
            <person name="McCann A."/>
            <person name="Guo C."/>
            <person name="Argimon S."/>
            <person name="Zhang W."/>
            <person name="Yang X."/>
            <person name="Jeffery I.B."/>
            <person name="Cooney J.C."/>
            <person name="Kagawa T.F."/>
            <person name="Liu W."/>
            <person name="Song Y."/>
            <person name="Salvetti E."/>
            <person name="Wrobel A."/>
            <person name="Rasinkangas P."/>
            <person name="Parkhill J."/>
            <person name="Rea M.C."/>
            <person name="O'Sullivan O."/>
            <person name="Ritari J."/>
            <person name="Douillard F.P."/>
            <person name="Paul Ross R."/>
            <person name="Yang R."/>
            <person name="Briner A.E."/>
            <person name="Felis G.E."/>
            <person name="de Vos W.M."/>
            <person name="Barrangou R."/>
            <person name="Klaenhammer T.R."/>
            <person name="Caufield P.W."/>
            <person name="Cui Y."/>
            <person name="Zhang H."/>
            <person name="O'Toole P.W."/>
        </authorList>
    </citation>
    <scope>NUCLEOTIDE SEQUENCE [LARGE SCALE GENOMIC DNA]</scope>
    <source>
        <strain evidence="7 8">DSM 20190</strain>
    </source>
</reference>
<protein>
    <recommendedName>
        <fullName evidence="2">adenosylhomocysteine nucleosidase</fullName>
        <ecNumber evidence="2">3.2.2.9</ecNumber>
    </recommendedName>
</protein>
<evidence type="ECO:0000313" key="7">
    <source>
        <dbReference type="EMBL" id="KRN31791.1"/>
    </source>
</evidence>
<dbReference type="GO" id="GO:0019284">
    <property type="term" value="P:L-methionine salvage from S-adenosylmethionine"/>
    <property type="evidence" value="ECO:0007669"/>
    <property type="project" value="TreeGrafter"/>
</dbReference>
<feature type="domain" description="Nucleoside phosphorylase" evidence="6">
    <location>
        <begin position="2"/>
        <end position="223"/>
    </location>
</feature>
<dbReference type="Pfam" id="PF01048">
    <property type="entry name" value="PNP_UDP_1"/>
    <property type="match status" value="1"/>
</dbReference>
<evidence type="ECO:0000313" key="8">
    <source>
        <dbReference type="Proteomes" id="UP000051296"/>
    </source>
</evidence>
<dbReference type="FunCoup" id="A0A0R2FTM2">
    <property type="interactions" value="52"/>
</dbReference>
<dbReference type="InterPro" id="IPR010049">
    <property type="entry name" value="MTA_SAH_Nsdase"/>
</dbReference>
<accession>A0A0R2FTM2</accession>
<evidence type="ECO:0000256" key="1">
    <source>
        <dbReference type="ARBA" id="ARBA00004945"/>
    </source>
</evidence>
<dbReference type="InterPro" id="IPR035994">
    <property type="entry name" value="Nucleoside_phosphorylase_sf"/>
</dbReference>
<dbReference type="InterPro" id="IPR000845">
    <property type="entry name" value="Nucleoside_phosphorylase_d"/>
</dbReference>
<dbReference type="Gene3D" id="3.40.50.1580">
    <property type="entry name" value="Nucleoside phosphorylase domain"/>
    <property type="match status" value="1"/>
</dbReference>
<comment type="caution">
    <text evidence="7">The sequence shown here is derived from an EMBL/GenBank/DDBJ whole genome shotgun (WGS) entry which is preliminary data.</text>
</comment>
<dbReference type="GO" id="GO:0008930">
    <property type="term" value="F:methylthioadenosine nucleosidase activity"/>
    <property type="evidence" value="ECO:0007669"/>
    <property type="project" value="InterPro"/>
</dbReference>
<evidence type="ECO:0000256" key="4">
    <source>
        <dbReference type="ARBA" id="ARBA00022801"/>
    </source>
</evidence>
<dbReference type="SUPFAM" id="SSF53167">
    <property type="entry name" value="Purine and uridine phosphorylases"/>
    <property type="match status" value="1"/>
</dbReference>
<evidence type="ECO:0000256" key="2">
    <source>
        <dbReference type="ARBA" id="ARBA00011974"/>
    </source>
</evidence>
<dbReference type="STRING" id="1123500.GCA_000420365_00950"/>
<keyword evidence="4" id="KW-0378">Hydrolase</keyword>
<evidence type="ECO:0000259" key="6">
    <source>
        <dbReference type="Pfam" id="PF01048"/>
    </source>
</evidence>
<dbReference type="AlphaFoldDB" id="A0A0R2FTM2"/>
<keyword evidence="3" id="KW-0028">Amino-acid biosynthesis</keyword>